<keyword evidence="8 11" id="KW-1133">Transmembrane helix</keyword>
<dbReference type="Pfam" id="PF00512">
    <property type="entry name" value="HisKA"/>
    <property type="match status" value="1"/>
</dbReference>
<dbReference type="CDD" id="cd00082">
    <property type="entry name" value="HisKA"/>
    <property type="match status" value="1"/>
</dbReference>
<gene>
    <name evidence="14" type="ORF">H9K76_21735</name>
</gene>
<keyword evidence="9" id="KW-0902">Two-component regulatory system</keyword>
<feature type="transmembrane region" description="Helical" evidence="11">
    <location>
        <begin position="20"/>
        <end position="38"/>
    </location>
</feature>
<evidence type="ECO:0000256" key="10">
    <source>
        <dbReference type="ARBA" id="ARBA00023136"/>
    </source>
</evidence>
<dbReference type="SMART" id="SM00387">
    <property type="entry name" value="HATPase_c"/>
    <property type="match status" value="1"/>
</dbReference>
<dbReference type="AlphaFoldDB" id="A0A7G9RN94"/>
<dbReference type="GO" id="GO:0005886">
    <property type="term" value="C:plasma membrane"/>
    <property type="evidence" value="ECO:0007669"/>
    <property type="project" value="TreeGrafter"/>
</dbReference>
<dbReference type="PANTHER" id="PTHR45436:SF1">
    <property type="entry name" value="SENSOR PROTEIN QSEC"/>
    <property type="match status" value="1"/>
</dbReference>
<dbReference type="InterPro" id="IPR036097">
    <property type="entry name" value="HisK_dim/P_sf"/>
</dbReference>
<dbReference type="InterPro" id="IPR003594">
    <property type="entry name" value="HATPase_dom"/>
</dbReference>
<dbReference type="InterPro" id="IPR036890">
    <property type="entry name" value="HATPase_C_sf"/>
</dbReference>
<keyword evidence="10 11" id="KW-0472">Membrane</keyword>
<dbReference type="PANTHER" id="PTHR45436">
    <property type="entry name" value="SENSOR HISTIDINE KINASE YKOH"/>
    <property type="match status" value="1"/>
</dbReference>
<evidence type="ECO:0000256" key="5">
    <source>
        <dbReference type="ARBA" id="ARBA00022679"/>
    </source>
</evidence>
<keyword evidence="6 11" id="KW-0812">Transmembrane</keyword>
<organism evidence="14 15">
    <name type="scientific">Diaphorobacter ruginosibacter</name>
    <dbReference type="NCBI Taxonomy" id="1715720"/>
    <lineage>
        <taxon>Bacteria</taxon>
        <taxon>Pseudomonadati</taxon>
        <taxon>Pseudomonadota</taxon>
        <taxon>Betaproteobacteria</taxon>
        <taxon>Burkholderiales</taxon>
        <taxon>Comamonadaceae</taxon>
        <taxon>Diaphorobacter</taxon>
    </lineage>
</organism>
<dbReference type="SUPFAM" id="SSF47384">
    <property type="entry name" value="Homodimeric domain of signal transducing histidine kinase"/>
    <property type="match status" value="1"/>
</dbReference>
<dbReference type="Gene3D" id="3.30.565.10">
    <property type="entry name" value="Histidine kinase-like ATPase, C-terminal domain"/>
    <property type="match status" value="1"/>
</dbReference>
<sequence>MKIFQREQRSLFGEILDWMLTPLLLLWPVSLALTWLVAQGLANKPFDRALEYNAQALAQLVTLQNGKVQFNLPQPASEILRADESDIVYYQVLAPDGRFLSGERDLPRPPEDEVPFSSEVRLRDAEMRGVDIRIAYIWVRVPLPDAPAALVQVAETRSKRSVLATEIIKGVMLPQFVILPLAVLLVWLALARGIKPLHLLEERIRARKPDDLSPLDHKAVPMEVAPLVDSVNDLLRRLNESIATQKRFLADAAHQLKTPLAGLRMQADLAQREGTSTEELKLSLKQIGRSSIRATHTVNQLLSMARAEGGSTSGLQRQPVDLARLVIDVVQDSVPRALDKGIDLGYEGAEPRAPGVLMEGNATLLKELVRNLVDNAINYTPSAPDRPGVVTARVLADTFGKVVMVQVEDSGPGVPEAERELVFQPFYRALGTEADGSGLGLPIVREIARQHGAEVRLEDVRPGATVPGAKFSVQFVALAESAGKDRSSA</sequence>
<dbReference type="InterPro" id="IPR003661">
    <property type="entry name" value="HisK_dim/P_dom"/>
</dbReference>
<dbReference type="PRINTS" id="PR00344">
    <property type="entry name" value="BCTRLSENSOR"/>
</dbReference>
<dbReference type="InterPro" id="IPR050428">
    <property type="entry name" value="TCS_sensor_his_kinase"/>
</dbReference>
<dbReference type="Pfam" id="PF02518">
    <property type="entry name" value="HATPase_c"/>
    <property type="match status" value="1"/>
</dbReference>
<dbReference type="EMBL" id="CP060714">
    <property type="protein sequence ID" value="QNN57069.1"/>
    <property type="molecule type" value="Genomic_DNA"/>
</dbReference>
<dbReference type="InterPro" id="IPR003660">
    <property type="entry name" value="HAMP_dom"/>
</dbReference>
<accession>A0A7G9RN94</accession>
<dbReference type="PROSITE" id="PS50885">
    <property type="entry name" value="HAMP"/>
    <property type="match status" value="1"/>
</dbReference>
<evidence type="ECO:0000256" key="11">
    <source>
        <dbReference type="SAM" id="Phobius"/>
    </source>
</evidence>
<dbReference type="InterPro" id="IPR004358">
    <property type="entry name" value="Sig_transdc_His_kin-like_C"/>
</dbReference>
<proteinExistence type="predicted"/>
<dbReference type="InterPro" id="IPR005467">
    <property type="entry name" value="His_kinase_dom"/>
</dbReference>
<reference evidence="14 15" key="1">
    <citation type="submission" date="2020-08" db="EMBL/GenBank/DDBJ databases">
        <title>Genome sequence of Diaphorobacter ruginosibacter DSM 27467T.</title>
        <authorList>
            <person name="Hyun D.-W."/>
            <person name="Bae J.-W."/>
        </authorList>
    </citation>
    <scope>NUCLEOTIDE SEQUENCE [LARGE SCALE GENOMIC DNA]</scope>
    <source>
        <strain evidence="14 15">DSM 27467</strain>
    </source>
</reference>
<dbReference type="Gene3D" id="1.10.287.130">
    <property type="match status" value="1"/>
</dbReference>
<evidence type="ECO:0000256" key="4">
    <source>
        <dbReference type="ARBA" id="ARBA00022553"/>
    </source>
</evidence>
<keyword evidence="7 14" id="KW-0418">Kinase</keyword>
<name>A0A7G9RN94_9BURK</name>
<feature type="transmembrane region" description="Helical" evidence="11">
    <location>
        <begin position="167"/>
        <end position="190"/>
    </location>
</feature>
<evidence type="ECO:0000259" key="12">
    <source>
        <dbReference type="PROSITE" id="PS50109"/>
    </source>
</evidence>
<feature type="domain" description="Histidine kinase" evidence="12">
    <location>
        <begin position="251"/>
        <end position="479"/>
    </location>
</feature>
<dbReference type="InterPro" id="IPR013727">
    <property type="entry name" value="2CSK_N"/>
</dbReference>
<comment type="subcellular location">
    <subcellularLocation>
        <location evidence="2">Membrane</location>
    </subcellularLocation>
</comment>
<evidence type="ECO:0000256" key="6">
    <source>
        <dbReference type="ARBA" id="ARBA00022692"/>
    </source>
</evidence>
<comment type="catalytic activity">
    <reaction evidence="1">
        <text>ATP + protein L-histidine = ADP + protein N-phospho-L-histidine.</text>
        <dbReference type="EC" id="2.7.13.3"/>
    </reaction>
</comment>
<feature type="domain" description="HAMP" evidence="13">
    <location>
        <begin position="191"/>
        <end position="243"/>
    </location>
</feature>
<evidence type="ECO:0000256" key="3">
    <source>
        <dbReference type="ARBA" id="ARBA00012438"/>
    </source>
</evidence>
<keyword evidence="15" id="KW-1185">Reference proteome</keyword>
<evidence type="ECO:0000256" key="1">
    <source>
        <dbReference type="ARBA" id="ARBA00000085"/>
    </source>
</evidence>
<dbReference type="PROSITE" id="PS50109">
    <property type="entry name" value="HIS_KIN"/>
    <property type="match status" value="1"/>
</dbReference>
<dbReference type="EC" id="2.7.13.3" evidence="3"/>
<evidence type="ECO:0000259" key="13">
    <source>
        <dbReference type="PROSITE" id="PS50885"/>
    </source>
</evidence>
<keyword evidence="4" id="KW-0597">Phosphoprotein</keyword>
<dbReference type="Proteomes" id="UP000515811">
    <property type="component" value="Chromosome"/>
</dbReference>
<evidence type="ECO:0000313" key="15">
    <source>
        <dbReference type="Proteomes" id="UP000515811"/>
    </source>
</evidence>
<dbReference type="Pfam" id="PF08521">
    <property type="entry name" value="2CSK_N"/>
    <property type="match status" value="1"/>
</dbReference>
<protein>
    <recommendedName>
        <fullName evidence="3">histidine kinase</fullName>
        <ecNumber evidence="3">2.7.13.3</ecNumber>
    </recommendedName>
</protein>
<dbReference type="KEGG" id="drg:H9K76_21735"/>
<evidence type="ECO:0000256" key="8">
    <source>
        <dbReference type="ARBA" id="ARBA00022989"/>
    </source>
</evidence>
<evidence type="ECO:0000313" key="14">
    <source>
        <dbReference type="EMBL" id="QNN57069.1"/>
    </source>
</evidence>
<dbReference type="SUPFAM" id="SSF55874">
    <property type="entry name" value="ATPase domain of HSP90 chaperone/DNA topoisomerase II/histidine kinase"/>
    <property type="match status" value="1"/>
</dbReference>
<keyword evidence="5" id="KW-0808">Transferase</keyword>
<dbReference type="GO" id="GO:0000155">
    <property type="term" value="F:phosphorelay sensor kinase activity"/>
    <property type="evidence" value="ECO:0007669"/>
    <property type="project" value="InterPro"/>
</dbReference>
<dbReference type="SMART" id="SM00388">
    <property type="entry name" value="HisKA"/>
    <property type="match status" value="1"/>
</dbReference>
<evidence type="ECO:0000256" key="2">
    <source>
        <dbReference type="ARBA" id="ARBA00004370"/>
    </source>
</evidence>
<dbReference type="RefSeq" id="WP_187597334.1">
    <property type="nucleotide sequence ID" value="NZ_CP060714.1"/>
</dbReference>
<evidence type="ECO:0000256" key="7">
    <source>
        <dbReference type="ARBA" id="ARBA00022777"/>
    </source>
</evidence>
<evidence type="ECO:0000256" key="9">
    <source>
        <dbReference type="ARBA" id="ARBA00023012"/>
    </source>
</evidence>